<dbReference type="InterPro" id="IPR000182">
    <property type="entry name" value="GNAT_dom"/>
</dbReference>
<protein>
    <submittedName>
        <fullName evidence="2">GNAT family N-acetyltransferase</fullName>
    </submittedName>
</protein>
<dbReference type="Gene3D" id="3.40.630.30">
    <property type="match status" value="1"/>
</dbReference>
<gene>
    <name evidence="2" type="ORF">WMW72_30590</name>
</gene>
<dbReference type="SUPFAM" id="SSF55729">
    <property type="entry name" value="Acyl-CoA N-acyltransferases (Nat)"/>
    <property type="match status" value="1"/>
</dbReference>
<dbReference type="Pfam" id="PF00583">
    <property type="entry name" value="Acetyltransf_1"/>
    <property type="match status" value="1"/>
</dbReference>
<keyword evidence="3" id="KW-1185">Reference proteome</keyword>
<evidence type="ECO:0000313" key="2">
    <source>
        <dbReference type="EMBL" id="MEK8132256.1"/>
    </source>
</evidence>
<feature type="domain" description="N-acetyltransferase" evidence="1">
    <location>
        <begin position="4"/>
        <end position="152"/>
    </location>
</feature>
<dbReference type="InterPro" id="IPR016181">
    <property type="entry name" value="Acyl_CoA_acyltransferase"/>
</dbReference>
<evidence type="ECO:0000313" key="3">
    <source>
        <dbReference type="Proteomes" id="UP001469365"/>
    </source>
</evidence>
<dbReference type="CDD" id="cd04301">
    <property type="entry name" value="NAT_SF"/>
    <property type="match status" value="1"/>
</dbReference>
<name>A0ABU9DVH5_9BACL</name>
<dbReference type="RefSeq" id="WP_341419380.1">
    <property type="nucleotide sequence ID" value="NZ_JBBPCC010000027.1"/>
</dbReference>
<comment type="caution">
    <text evidence="2">The sequence shown here is derived from an EMBL/GenBank/DDBJ whole genome shotgun (WGS) entry which is preliminary data.</text>
</comment>
<accession>A0ABU9DVH5</accession>
<evidence type="ECO:0000259" key="1">
    <source>
        <dbReference type="PROSITE" id="PS51186"/>
    </source>
</evidence>
<proteinExistence type="predicted"/>
<organism evidence="2 3">
    <name type="scientific">Paenibacillus filicis</name>
    <dbReference type="NCBI Taxonomy" id="669464"/>
    <lineage>
        <taxon>Bacteria</taxon>
        <taxon>Bacillati</taxon>
        <taxon>Bacillota</taxon>
        <taxon>Bacilli</taxon>
        <taxon>Bacillales</taxon>
        <taxon>Paenibacillaceae</taxon>
        <taxon>Paenibacillus</taxon>
    </lineage>
</organism>
<dbReference type="EMBL" id="JBBPCC010000027">
    <property type="protein sequence ID" value="MEK8132256.1"/>
    <property type="molecule type" value="Genomic_DNA"/>
</dbReference>
<dbReference type="PROSITE" id="PS51186">
    <property type="entry name" value="GNAT"/>
    <property type="match status" value="1"/>
</dbReference>
<dbReference type="Proteomes" id="UP001469365">
    <property type="component" value="Unassembled WGS sequence"/>
</dbReference>
<reference evidence="2 3" key="1">
    <citation type="submission" date="2024-04" db="EMBL/GenBank/DDBJ databases">
        <title>draft genome sequnece of Paenibacillus filicis.</title>
        <authorList>
            <person name="Kim D.-U."/>
        </authorList>
    </citation>
    <scope>NUCLEOTIDE SEQUENCE [LARGE SCALE GENOMIC DNA]</scope>
    <source>
        <strain evidence="2 3">KACC14197</strain>
    </source>
</reference>
<sequence length="156" mass="17350">MKLPVIRPVDMDNLQELLPLLELQQQAYRIEAELVGFEEIPPLLDSPQELRESGESFFGYYEDEKLLGAISCKQSARELTICRMMVHPDRFRQGIAGALLRHVEAIAIPGCAIAVATGTTNTPAVALYEKHGFMASRMQLIAPGITMTHFIKLAEP</sequence>